<feature type="region of interest" description="Disordered" evidence="1">
    <location>
        <begin position="162"/>
        <end position="199"/>
    </location>
</feature>
<protein>
    <submittedName>
        <fullName evidence="2">Uncharacterized protein</fullName>
    </submittedName>
</protein>
<dbReference type="EMBL" id="JASCZI010122894">
    <property type="protein sequence ID" value="MED6164863.1"/>
    <property type="molecule type" value="Genomic_DNA"/>
</dbReference>
<evidence type="ECO:0000256" key="1">
    <source>
        <dbReference type="SAM" id="MobiDB-lite"/>
    </source>
</evidence>
<accession>A0ABU6UXV7</accession>
<proteinExistence type="predicted"/>
<sequence length="199" mass="22294">MRVLCYLGLGGKLSGEQDMLGIGVLTGLLLRNMSCINFKSLNLENYVDNCYKGEAYVRCYESVIHPLNDQYMWERSDYDDFIPPPFRAPSHGSTKKRRRIAHEEEDSRNHTHFSSVGQIQKCSNCGAACHKRRVCPKPVAKLKGEKEGSSRLFLISASANQPCKTQSNMAKESKEKGYTKGLASPKFISTHPEYSPASP</sequence>
<evidence type="ECO:0000313" key="3">
    <source>
        <dbReference type="Proteomes" id="UP001341840"/>
    </source>
</evidence>
<gene>
    <name evidence="2" type="ORF">PIB30_094220</name>
</gene>
<dbReference type="Proteomes" id="UP001341840">
    <property type="component" value="Unassembled WGS sequence"/>
</dbReference>
<keyword evidence="3" id="KW-1185">Reference proteome</keyword>
<feature type="region of interest" description="Disordered" evidence="1">
    <location>
        <begin position="85"/>
        <end position="113"/>
    </location>
</feature>
<comment type="caution">
    <text evidence="2">The sequence shown here is derived from an EMBL/GenBank/DDBJ whole genome shotgun (WGS) entry which is preliminary data.</text>
</comment>
<evidence type="ECO:0000313" key="2">
    <source>
        <dbReference type="EMBL" id="MED6164863.1"/>
    </source>
</evidence>
<name>A0ABU6UXV7_9FABA</name>
<organism evidence="2 3">
    <name type="scientific">Stylosanthes scabra</name>
    <dbReference type="NCBI Taxonomy" id="79078"/>
    <lineage>
        <taxon>Eukaryota</taxon>
        <taxon>Viridiplantae</taxon>
        <taxon>Streptophyta</taxon>
        <taxon>Embryophyta</taxon>
        <taxon>Tracheophyta</taxon>
        <taxon>Spermatophyta</taxon>
        <taxon>Magnoliopsida</taxon>
        <taxon>eudicotyledons</taxon>
        <taxon>Gunneridae</taxon>
        <taxon>Pentapetalae</taxon>
        <taxon>rosids</taxon>
        <taxon>fabids</taxon>
        <taxon>Fabales</taxon>
        <taxon>Fabaceae</taxon>
        <taxon>Papilionoideae</taxon>
        <taxon>50 kb inversion clade</taxon>
        <taxon>dalbergioids sensu lato</taxon>
        <taxon>Dalbergieae</taxon>
        <taxon>Pterocarpus clade</taxon>
        <taxon>Stylosanthes</taxon>
    </lineage>
</organism>
<reference evidence="2 3" key="1">
    <citation type="journal article" date="2023" name="Plants (Basel)">
        <title>Bridging the Gap: Combining Genomics and Transcriptomics Approaches to Understand Stylosanthes scabra, an Orphan Legume from the Brazilian Caatinga.</title>
        <authorList>
            <person name="Ferreira-Neto J.R.C."/>
            <person name="da Silva M.D."/>
            <person name="Binneck E."/>
            <person name="de Melo N.F."/>
            <person name="da Silva R.H."/>
            <person name="de Melo A.L.T.M."/>
            <person name="Pandolfi V."/>
            <person name="Bustamante F.O."/>
            <person name="Brasileiro-Vidal A.C."/>
            <person name="Benko-Iseppon A.M."/>
        </authorList>
    </citation>
    <scope>NUCLEOTIDE SEQUENCE [LARGE SCALE GENOMIC DNA]</scope>
    <source>
        <tissue evidence="2">Leaves</tissue>
    </source>
</reference>